<evidence type="ECO:0000313" key="3">
    <source>
        <dbReference type="EMBL" id="CAF3593837.1"/>
    </source>
</evidence>
<dbReference type="Proteomes" id="UP000663872">
    <property type="component" value="Unassembled WGS sequence"/>
</dbReference>
<evidence type="ECO:0000313" key="5">
    <source>
        <dbReference type="EMBL" id="CAF4882125.1"/>
    </source>
</evidence>
<proteinExistence type="predicted"/>
<name>A0A818MTJ2_9BILA</name>
<reference evidence="3" key="1">
    <citation type="submission" date="2021-02" db="EMBL/GenBank/DDBJ databases">
        <authorList>
            <person name="Nowell W R."/>
        </authorList>
    </citation>
    <scope>NUCLEOTIDE SEQUENCE</scope>
</reference>
<organism evidence="3 6">
    <name type="scientific">Rotaria socialis</name>
    <dbReference type="NCBI Taxonomy" id="392032"/>
    <lineage>
        <taxon>Eukaryota</taxon>
        <taxon>Metazoa</taxon>
        <taxon>Spiralia</taxon>
        <taxon>Gnathifera</taxon>
        <taxon>Rotifera</taxon>
        <taxon>Eurotatoria</taxon>
        <taxon>Bdelloidea</taxon>
        <taxon>Philodinida</taxon>
        <taxon>Philodinidae</taxon>
        <taxon>Rotaria</taxon>
    </lineage>
</organism>
<gene>
    <name evidence="2" type="ORF">GRG538_LOCUS7011</name>
    <name evidence="4" type="ORF">HFQ381_LOCUS31050</name>
    <name evidence="3" type="ORF">LUA448_LOCUS30077</name>
    <name evidence="5" type="ORF">QYT958_LOCUS29435</name>
</gene>
<dbReference type="Proteomes" id="UP000663848">
    <property type="component" value="Unassembled WGS sequence"/>
</dbReference>
<evidence type="ECO:0000313" key="6">
    <source>
        <dbReference type="Proteomes" id="UP000663833"/>
    </source>
</evidence>
<dbReference type="EMBL" id="CAJOBR010008634">
    <property type="protein sequence ID" value="CAF4882125.1"/>
    <property type="molecule type" value="Genomic_DNA"/>
</dbReference>
<dbReference type="AlphaFoldDB" id="A0A818MTJ2"/>
<dbReference type="EMBL" id="CAJNYD010004353">
    <property type="protein sequence ID" value="CAF3593837.1"/>
    <property type="molecule type" value="Genomic_DNA"/>
</dbReference>
<feature type="region of interest" description="Disordered" evidence="1">
    <location>
        <begin position="1"/>
        <end position="27"/>
    </location>
</feature>
<comment type="caution">
    <text evidence="3">The sequence shown here is derived from an EMBL/GenBank/DDBJ whole genome shotgun (WGS) entry which is preliminary data.</text>
</comment>
<protein>
    <submittedName>
        <fullName evidence="3">Uncharacterized protein</fullName>
    </submittedName>
</protein>
<accession>A0A818MTJ2</accession>
<sequence length="68" mass="7690">MSSEQQQANHDHLSQSSKETLTKANVPLPPSANFLRCYVPITRCQVNADILIPGRNDQENVDVQFHQE</sequence>
<evidence type="ECO:0000313" key="2">
    <source>
        <dbReference type="EMBL" id="CAF3367532.1"/>
    </source>
</evidence>
<dbReference type="Proteomes" id="UP000663833">
    <property type="component" value="Unassembled WGS sequence"/>
</dbReference>
<feature type="compositionally biased region" description="Polar residues" evidence="1">
    <location>
        <begin position="1"/>
        <end position="23"/>
    </location>
</feature>
<evidence type="ECO:0000256" key="1">
    <source>
        <dbReference type="SAM" id="MobiDB-lite"/>
    </source>
</evidence>
<dbReference type="EMBL" id="CAJNYT010000727">
    <property type="protein sequence ID" value="CAF3367532.1"/>
    <property type="molecule type" value="Genomic_DNA"/>
</dbReference>
<dbReference type="EMBL" id="CAJOBO010005954">
    <property type="protein sequence ID" value="CAF4554033.1"/>
    <property type="molecule type" value="Genomic_DNA"/>
</dbReference>
<dbReference type="Proteomes" id="UP000663851">
    <property type="component" value="Unassembled WGS sequence"/>
</dbReference>
<evidence type="ECO:0000313" key="4">
    <source>
        <dbReference type="EMBL" id="CAF4554033.1"/>
    </source>
</evidence>